<evidence type="ECO:0000313" key="5">
    <source>
        <dbReference type="EMBL" id="ADB40251.1"/>
    </source>
</evidence>
<evidence type="ECO:0000313" key="6">
    <source>
        <dbReference type="Proteomes" id="UP000002028"/>
    </source>
</evidence>
<keyword evidence="6" id="KW-1185">Reference proteome</keyword>
<dbReference type="SMART" id="SM00560">
    <property type="entry name" value="LamGL"/>
    <property type="match status" value="1"/>
</dbReference>
<keyword evidence="1 3" id="KW-0732">Signal</keyword>
<dbReference type="Pfam" id="PF13385">
    <property type="entry name" value="Laminin_G_3"/>
    <property type="match status" value="1"/>
</dbReference>
<dbReference type="InterPro" id="IPR013320">
    <property type="entry name" value="ConA-like_dom_sf"/>
</dbReference>
<organism evidence="5 6">
    <name type="scientific">Spirosoma linguale (strain ATCC 33905 / DSM 74 / LMG 10896 / Claus 1)</name>
    <dbReference type="NCBI Taxonomy" id="504472"/>
    <lineage>
        <taxon>Bacteria</taxon>
        <taxon>Pseudomonadati</taxon>
        <taxon>Bacteroidota</taxon>
        <taxon>Cytophagia</taxon>
        <taxon>Cytophagales</taxon>
        <taxon>Cytophagaceae</taxon>
        <taxon>Spirosoma</taxon>
    </lineage>
</organism>
<sequence>MKQVYLAYLLTGFCFVFAACKKPVDPEPVAGLVAYYDFTKGVKDLSGNNNTAQIVGANPTTDRFGTTESAYAFDGSSYIELPPNKFATDEFTYAAWVKLAYVPQSYDVLTIMDTGNYRGDHAMVLANTTVLGWGMWSYTEDRANFNFAYSGSLPTNTNQWYHILASRSKNQLNIYINGVLSSSQTMTGKPFYEGTVRTLIGQRFDGTYSFRGAIDDVRIYNRALSDAEAKRVYALN</sequence>
<evidence type="ECO:0000259" key="4">
    <source>
        <dbReference type="SMART" id="SM00560"/>
    </source>
</evidence>
<gene>
    <name evidence="5" type="ordered locus">Slin_4267</name>
</gene>
<reference evidence="5 6" key="1">
    <citation type="journal article" date="2010" name="Stand. Genomic Sci.">
        <title>Complete genome sequence of Spirosoma linguale type strain (1).</title>
        <authorList>
            <person name="Lail K."/>
            <person name="Sikorski J."/>
            <person name="Saunders E."/>
            <person name="Lapidus A."/>
            <person name="Glavina Del Rio T."/>
            <person name="Copeland A."/>
            <person name="Tice H."/>
            <person name="Cheng J.-F."/>
            <person name="Lucas S."/>
            <person name="Nolan M."/>
            <person name="Bruce D."/>
            <person name="Goodwin L."/>
            <person name="Pitluck S."/>
            <person name="Ivanova N."/>
            <person name="Mavromatis K."/>
            <person name="Ovchinnikova G."/>
            <person name="Pati A."/>
            <person name="Chen A."/>
            <person name="Palaniappan K."/>
            <person name="Land M."/>
            <person name="Hauser L."/>
            <person name="Chang Y.-J."/>
            <person name="Jeffries C.D."/>
            <person name="Chain P."/>
            <person name="Brettin T."/>
            <person name="Detter J.C."/>
            <person name="Schuetze A."/>
            <person name="Rohde M."/>
            <person name="Tindall B.J."/>
            <person name="Goeker M."/>
            <person name="Bristow J."/>
            <person name="Eisen J.A."/>
            <person name="Markowitz V."/>
            <person name="Hugenholtz P."/>
            <person name="Kyrpides N.C."/>
            <person name="Klenk H.-P."/>
            <person name="Chen F."/>
        </authorList>
    </citation>
    <scope>NUCLEOTIDE SEQUENCE [LARGE SCALE GENOMIC DNA]</scope>
    <source>
        <strain evidence="6">ATCC 33905 / DSM 74 / LMG 10896 / Claus 1</strain>
    </source>
</reference>
<dbReference type="GO" id="GO:0005975">
    <property type="term" value="P:carbohydrate metabolic process"/>
    <property type="evidence" value="ECO:0007669"/>
    <property type="project" value="UniProtKB-ARBA"/>
</dbReference>
<dbReference type="SUPFAM" id="SSF49899">
    <property type="entry name" value="Concanavalin A-like lectins/glucanases"/>
    <property type="match status" value="1"/>
</dbReference>
<evidence type="ECO:0000256" key="2">
    <source>
        <dbReference type="ARBA" id="ARBA00023157"/>
    </source>
</evidence>
<dbReference type="AlphaFoldDB" id="D2QKT5"/>
<feature type="domain" description="LamG-like jellyroll fold" evidence="4">
    <location>
        <begin position="89"/>
        <end position="227"/>
    </location>
</feature>
<dbReference type="InterPro" id="IPR006558">
    <property type="entry name" value="LamG-like"/>
</dbReference>
<dbReference type="Gene3D" id="2.60.120.200">
    <property type="match status" value="1"/>
</dbReference>
<feature type="chain" id="PRO_5003034897" evidence="3">
    <location>
        <begin position="19"/>
        <end position="236"/>
    </location>
</feature>
<dbReference type="Proteomes" id="UP000002028">
    <property type="component" value="Chromosome"/>
</dbReference>
<feature type="signal peptide" evidence="3">
    <location>
        <begin position="1"/>
        <end position="18"/>
    </location>
</feature>
<evidence type="ECO:0000256" key="3">
    <source>
        <dbReference type="SAM" id="SignalP"/>
    </source>
</evidence>
<dbReference type="eggNOG" id="COG4968">
    <property type="taxonomic scope" value="Bacteria"/>
</dbReference>
<keyword evidence="2" id="KW-1015">Disulfide bond</keyword>
<dbReference type="RefSeq" id="WP_012928759.1">
    <property type="nucleotide sequence ID" value="NC_013730.1"/>
</dbReference>
<protein>
    <submittedName>
        <fullName evidence="5">LamG domain protein jellyroll fold domain protein</fullName>
    </submittedName>
</protein>
<proteinExistence type="predicted"/>
<dbReference type="GO" id="GO:0004553">
    <property type="term" value="F:hydrolase activity, hydrolyzing O-glycosyl compounds"/>
    <property type="evidence" value="ECO:0007669"/>
    <property type="project" value="UniProtKB-ARBA"/>
</dbReference>
<dbReference type="STRING" id="504472.Slin_4267"/>
<dbReference type="KEGG" id="sli:Slin_4267"/>
<dbReference type="EMBL" id="CP001769">
    <property type="protein sequence ID" value="ADB40251.1"/>
    <property type="molecule type" value="Genomic_DNA"/>
</dbReference>
<evidence type="ECO:0000256" key="1">
    <source>
        <dbReference type="ARBA" id="ARBA00022729"/>
    </source>
</evidence>
<name>D2QKT5_SPILD</name>
<dbReference type="PROSITE" id="PS51257">
    <property type="entry name" value="PROKAR_LIPOPROTEIN"/>
    <property type="match status" value="1"/>
</dbReference>
<accession>D2QKT5</accession>
<dbReference type="HOGENOM" id="CLU_076311_0_0_10"/>